<accession>A0A0F8A1Z0</accession>
<evidence type="ECO:0000313" key="2">
    <source>
        <dbReference type="EMBL" id="KJZ69869.1"/>
    </source>
</evidence>
<organism evidence="2 3">
    <name type="scientific">Hirsutella minnesotensis 3608</name>
    <dbReference type="NCBI Taxonomy" id="1043627"/>
    <lineage>
        <taxon>Eukaryota</taxon>
        <taxon>Fungi</taxon>
        <taxon>Dikarya</taxon>
        <taxon>Ascomycota</taxon>
        <taxon>Pezizomycotina</taxon>
        <taxon>Sordariomycetes</taxon>
        <taxon>Hypocreomycetidae</taxon>
        <taxon>Hypocreales</taxon>
        <taxon>Ophiocordycipitaceae</taxon>
        <taxon>Hirsutella</taxon>
    </lineage>
</organism>
<dbReference type="InterPro" id="IPR011009">
    <property type="entry name" value="Kinase-like_dom_sf"/>
</dbReference>
<evidence type="ECO:0000313" key="3">
    <source>
        <dbReference type="Proteomes" id="UP000054481"/>
    </source>
</evidence>
<dbReference type="InterPro" id="IPR000719">
    <property type="entry name" value="Prot_kinase_dom"/>
</dbReference>
<gene>
    <name evidence="2" type="ORF">HIM_10743</name>
</gene>
<dbReference type="Pfam" id="PF00069">
    <property type="entry name" value="Pkinase"/>
    <property type="match status" value="1"/>
</dbReference>
<dbReference type="GO" id="GO:0005524">
    <property type="term" value="F:ATP binding"/>
    <property type="evidence" value="ECO:0007669"/>
    <property type="project" value="InterPro"/>
</dbReference>
<dbReference type="AlphaFoldDB" id="A0A0F8A1Z0"/>
<dbReference type="SUPFAM" id="SSF56112">
    <property type="entry name" value="Protein kinase-like (PK-like)"/>
    <property type="match status" value="1"/>
</dbReference>
<evidence type="ECO:0000259" key="1">
    <source>
        <dbReference type="PROSITE" id="PS50011"/>
    </source>
</evidence>
<name>A0A0F8A1Z0_9HYPO</name>
<reference evidence="2 3" key="1">
    <citation type="journal article" date="2014" name="Genome Biol. Evol.">
        <title>Comparative genomics and transcriptomics analyses reveal divergent lifestyle features of nematode endoparasitic fungus Hirsutella minnesotensis.</title>
        <authorList>
            <person name="Lai Y."/>
            <person name="Liu K."/>
            <person name="Zhang X."/>
            <person name="Zhang X."/>
            <person name="Li K."/>
            <person name="Wang N."/>
            <person name="Shu C."/>
            <person name="Wu Y."/>
            <person name="Wang C."/>
            <person name="Bushley K.E."/>
            <person name="Xiang M."/>
            <person name="Liu X."/>
        </authorList>
    </citation>
    <scope>NUCLEOTIDE SEQUENCE [LARGE SCALE GENOMIC DNA]</scope>
    <source>
        <strain evidence="2 3">3608</strain>
    </source>
</reference>
<proteinExistence type="predicted"/>
<sequence>MASQSPDAESPAASFCMLELLASGHAVEYAFMYNGTRFFLFISAEKLAGDGNLLDEFYNFLKDLDDPDTMFQFEEWVLSPLNNFLRSVAPRQGGGTRRPVTLLNYFSPPTYAFTFINNGGSLIAIQEDYHGQIHGDTSPRTRLVDSLPDSKSWARVSTSGIDHFVHNTLDLSVVLRSSLPPVPHMLASELERVDDGLRDEEMSDMPRKVRRVGTEDVFFFKGGFKDHGHLREIDLLSQINRSRQFVPPFRTSTLVGIVVWDGDKDLMGFLLEHIEGETLASRMDSASIATKRRWIAQVESTLRRLHEINIVWGDVKPDNVIINGDEDAVLIDFGGGYTPAYVNQEFQQTIQGDLIGLDHMKAALGLTDKT</sequence>
<dbReference type="OrthoDB" id="4062651at2759"/>
<feature type="domain" description="Protein kinase" evidence="1">
    <location>
        <begin position="179"/>
        <end position="370"/>
    </location>
</feature>
<dbReference type="GO" id="GO:0004672">
    <property type="term" value="F:protein kinase activity"/>
    <property type="evidence" value="ECO:0007669"/>
    <property type="project" value="InterPro"/>
</dbReference>
<dbReference type="Proteomes" id="UP000054481">
    <property type="component" value="Unassembled WGS sequence"/>
</dbReference>
<protein>
    <recommendedName>
        <fullName evidence="1">Protein kinase domain-containing protein</fullName>
    </recommendedName>
</protein>
<dbReference type="PROSITE" id="PS50011">
    <property type="entry name" value="PROTEIN_KINASE_DOM"/>
    <property type="match status" value="1"/>
</dbReference>
<dbReference type="Gene3D" id="1.10.510.10">
    <property type="entry name" value="Transferase(Phosphotransferase) domain 1"/>
    <property type="match status" value="1"/>
</dbReference>
<keyword evidence="3" id="KW-1185">Reference proteome</keyword>
<dbReference type="EMBL" id="KQ030671">
    <property type="protein sequence ID" value="KJZ69869.1"/>
    <property type="molecule type" value="Genomic_DNA"/>
</dbReference>